<organism evidence="1 2">
    <name type="scientific">Coprococcus comes ATCC 27758</name>
    <dbReference type="NCBI Taxonomy" id="470146"/>
    <lineage>
        <taxon>Bacteria</taxon>
        <taxon>Bacillati</taxon>
        <taxon>Bacillota</taxon>
        <taxon>Clostridia</taxon>
        <taxon>Lachnospirales</taxon>
        <taxon>Lachnospiraceae</taxon>
        <taxon>Coprococcus</taxon>
    </lineage>
</organism>
<evidence type="ECO:0000313" key="2">
    <source>
        <dbReference type="Proteomes" id="UP000003793"/>
    </source>
</evidence>
<gene>
    <name evidence="1" type="ORF">COPCOM_03859</name>
</gene>
<dbReference type="AlphaFoldDB" id="C0BF92"/>
<dbReference type="HOGENOM" id="CLU_068216_0_1_9"/>
<evidence type="ECO:0000313" key="1">
    <source>
        <dbReference type="EMBL" id="EEG87937.1"/>
    </source>
</evidence>
<dbReference type="EMBL" id="ABVR01000046">
    <property type="protein sequence ID" value="EEG87937.1"/>
    <property type="molecule type" value="Genomic_DNA"/>
</dbReference>
<reference evidence="1 2" key="1">
    <citation type="submission" date="2009-02" db="EMBL/GenBank/DDBJ databases">
        <authorList>
            <person name="Fulton L."/>
            <person name="Clifton S."/>
            <person name="Fulton B."/>
            <person name="Xu J."/>
            <person name="Minx P."/>
            <person name="Pepin K.H."/>
            <person name="Johnson M."/>
            <person name="Bhonagiri V."/>
            <person name="Nash W.E."/>
            <person name="Mardis E.R."/>
            <person name="Wilson R.K."/>
        </authorList>
    </citation>
    <scope>NUCLEOTIDE SEQUENCE [LARGE SCALE GENOMIC DNA]</scope>
    <source>
        <strain evidence="1 2">ATCC 27758</strain>
    </source>
</reference>
<proteinExistence type="predicted"/>
<protein>
    <recommendedName>
        <fullName evidence="3">Transposase (putative) YhgA-like domain-containing protein</fullName>
    </recommendedName>
</protein>
<name>C0BF92_9FIRM</name>
<comment type="caution">
    <text evidence="1">The sequence shown here is derived from an EMBL/GenBank/DDBJ whole genome shotgun (WGS) entry which is preliminary data.</text>
</comment>
<sequence>MRKQKKKSRHSKQTHNRQYKDRLWRMIFNNKEDLLQLYNAINHTDYQNPDDLEVNTLEDVLYLSMKNDVSFLVGGTMNLYEHLSTFNPNMPLRGVFYFSRLYEGYVADNNLMIYHEKRVRLPKPKYIVFYNGTKNQPDSMELRLSDCFENTDNDAPCLECTATMLNINYGHNQELMKHCRRLEEYSIFVQCVREYIQSEPSVEDALEKAIDTCINQDVLADFLKKHRAEVTNMILTTYDKDLYEKTLKEDAREEGREEGLMEGRAETRAELNQLTICLLNAKRYNDLEHAAKDIEYQKKLLKEFGIE</sequence>
<evidence type="ECO:0008006" key="3">
    <source>
        <dbReference type="Google" id="ProtNLM"/>
    </source>
</evidence>
<dbReference type="RefSeq" id="WP_008371182.1">
    <property type="nucleotide sequence ID" value="NZ_CP102277.1"/>
</dbReference>
<accession>C0BF92</accession>
<dbReference type="Proteomes" id="UP000003793">
    <property type="component" value="Unassembled WGS sequence"/>
</dbReference>
<reference evidence="1 2" key="2">
    <citation type="submission" date="2009-03" db="EMBL/GenBank/DDBJ databases">
        <title>Draft genome sequence of Coprococcus comes (ATCC 27758).</title>
        <authorList>
            <person name="Sudarsanam P."/>
            <person name="Ley R."/>
            <person name="Guruge J."/>
            <person name="Turnbaugh P.J."/>
            <person name="Mahowald M."/>
            <person name="Liep D."/>
            <person name="Gordon J."/>
        </authorList>
    </citation>
    <scope>NUCLEOTIDE SEQUENCE [LARGE SCALE GENOMIC DNA]</scope>
    <source>
        <strain evidence="1 2">ATCC 27758</strain>
    </source>
</reference>
<dbReference type="GeneID" id="92826376"/>